<dbReference type="GO" id="GO:0047429">
    <property type="term" value="F:nucleoside triphosphate diphosphatase activity"/>
    <property type="evidence" value="ECO:0007669"/>
    <property type="project" value="UniProtKB-EC"/>
</dbReference>
<evidence type="ECO:0000313" key="2">
    <source>
        <dbReference type="EMBL" id="MCJ0825442.1"/>
    </source>
</evidence>
<organism evidence="2 3">
    <name type="scientific">Cognatiluteimonas sedimenti</name>
    <dbReference type="NCBI Taxonomy" id="2927791"/>
    <lineage>
        <taxon>Bacteria</taxon>
        <taxon>Pseudomonadati</taxon>
        <taxon>Pseudomonadota</taxon>
        <taxon>Gammaproteobacteria</taxon>
        <taxon>Lysobacterales</taxon>
        <taxon>Lysobacteraceae</taxon>
        <taxon>Cognatiluteimonas</taxon>
    </lineage>
</organism>
<evidence type="ECO:0000313" key="3">
    <source>
        <dbReference type="Proteomes" id="UP001165423"/>
    </source>
</evidence>
<sequence>MSQVDGDPRDIATLLAIMARLRDPDGGCPWDLQQSFASIAPYTIEEAYEVADAIDRNDLHDLRDELGDLLLQVVFHARMAQEQGAFAFADVVAAISDKMLRRHPHVFAAQGCAKAATGTMPAAAAGGSAEELEQQAREWEAHKRRERDAAGHGDTSALAGIARGLPEWQRATKLQKRAAVVGFDWPGPEPVIAKLHEEIDEVRVEFAAVAADPGDARAHARLEDEIGDLLFVCANLARHAKVDPGRALRRANAKFELRFRAMERLAADDGVALAGLPLAEQDRYWDRAKEEERAGQA</sequence>
<dbReference type="EC" id="3.6.1.9" evidence="2"/>
<dbReference type="PANTHER" id="PTHR30522:SF0">
    <property type="entry name" value="NUCLEOSIDE TRIPHOSPHATE PYROPHOSPHOHYDROLASE"/>
    <property type="match status" value="1"/>
</dbReference>
<evidence type="ECO:0000259" key="1">
    <source>
        <dbReference type="Pfam" id="PF03819"/>
    </source>
</evidence>
<dbReference type="CDD" id="cd11529">
    <property type="entry name" value="NTP-PPase_MazG_Cterm"/>
    <property type="match status" value="1"/>
</dbReference>
<dbReference type="InterPro" id="IPR011551">
    <property type="entry name" value="NTP_PyrPHydrolase_MazG"/>
</dbReference>
<comment type="caution">
    <text evidence="2">The sequence shown here is derived from an EMBL/GenBank/DDBJ whole genome shotgun (WGS) entry which is preliminary data.</text>
</comment>
<dbReference type="Proteomes" id="UP001165423">
    <property type="component" value="Unassembled WGS sequence"/>
</dbReference>
<dbReference type="InterPro" id="IPR048015">
    <property type="entry name" value="NTP-PPase_MazG-like_N"/>
</dbReference>
<reference evidence="2 3" key="1">
    <citation type="submission" date="2022-03" db="EMBL/GenBank/DDBJ databases">
        <title>Luteimonas soily sp. nov., a novel bacterium isolated from the soil.</title>
        <authorList>
            <person name="Zhang X."/>
        </authorList>
    </citation>
    <scope>NUCLEOTIDE SEQUENCE [LARGE SCALE GENOMIC DNA]</scope>
    <source>
        <strain evidence="2 3">50</strain>
    </source>
</reference>
<dbReference type="InterPro" id="IPR048011">
    <property type="entry name" value="NTP-PPase_MazG-like_C"/>
</dbReference>
<dbReference type="InterPro" id="IPR004518">
    <property type="entry name" value="MazG-like_dom"/>
</dbReference>
<dbReference type="NCBIfam" id="NF007113">
    <property type="entry name" value="PRK09562.1"/>
    <property type="match status" value="1"/>
</dbReference>
<dbReference type="SUPFAM" id="SSF101386">
    <property type="entry name" value="all-alpha NTP pyrophosphatases"/>
    <property type="match status" value="2"/>
</dbReference>
<proteinExistence type="predicted"/>
<dbReference type="CDD" id="cd11528">
    <property type="entry name" value="NTP-PPase_MazG_Nterm"/>
    <property type="match status" value="1"/>
</dbReference>
<keyword evidence="2" id="KW-0378">Hydrolase</keyword>
<dbReference type="PANTHER" id="PTHR30522">
    <property type="entry name" value="NUCLEOSIDE TRIPHOSPHATE PYROPHOSPHOHYDROLASE"/>
    <property type="match status" value="1"/>
</dbReference>
<feature type="domain" description="NTP pyrophosphohydrolase MazG-like" evidence="1">
    <location>
        <begin position="34"/>
        <end position="107"/>
    </location>
</feature>
<gene>
    <name evidence="2" type="primary">mazG</name>
    <name evidence="2" type="ORF">MQC88_05635</name>
</gene>
<dbReference type="NCBIfam" id="TIGR00444">
    <property type="entry name" value="mazG"/>
    <property type="match status" value="1"/>
</dbReference>
<dbReference type="RefSeq" id="WP_243319796.1">
    <property type="nucleotide sequence ID" value="NZ_JALGCL010000001.1"/>
</dbReference>
<protein>
    <submittedName>
        <fullName evidence="2">Nucleoside triphosphate pyrophosphohydrolase</fullName>
        <ecNumber evidence="2">3.6.1.9</ecNumber>
    </submittedName>
</protein>
<accession>A0ABT0A388</accession>
<dbReference type="Gene3D" id="1.10.287.1080">
    <property type="entry name" value="MazG-like"/>
    <property type="match status" value="2"/>
</dbReference>
<dbReference type="EMBL" id="JALGCL010000001">
    <property type="protein sequence ID" value="MCJ0825442.1"/>
    <property type="molecule type" value="Genomic_DNA"/>
</dbReference>
<name>A0ABT0A388_9GAMM</name>
<keyword evidence="3" id="KW-1185">Reference proteome</keyword>
<dbReference type="Pfam" id="PF03819">
    <property type="entry name" value="MazG"/>
    <property type="match status" value="1"/>
</dbReference>